<dbReference type="CDD" id="cd00063">
    <property type="entry name" value="FN3"/>
    <property type="match status" value="1"/>
</dbReference>
<dbReference type="PROSITE" id="PS50853">
    <property type="entry name" value="FN3"/>
    <property type="match status" value="1"/>
</dbReference>
<dbReference type="InterPro" id="IPR003961">
    <property type="entry name" value="FN3_dom"/>
</dbReference>
<dbReference type="SMART" id="SM00060">
    <property type="entry name" value="FN3"/>
    <property type="match status" value="1"/>
</dbReference>
<dbReference type="Gene3D" id="3.40.390.10">
    <property type="entry name" value="Collagenase (Catalytic Domain)"/>
    <property type="match status" value="1"/>
</dbReference>
<dbReference type="GO" id="GO:0008237">
    <property type="term" value="F:metallopeptidase activity"/>
    <property type="evidence" value="ECO:0007669"/>
    <property type="project" value="InterPro"/>
</dbReference>
<dbReference type="InterPro" id="IPR036116">
    <property type="entry name" value="FN3_sf"/>
</dbReference>
<dbReference type="AlphaFoldDB" id="A0A6J5Z8V4"/>
<accession>A0A6J5Z8V4</accession>
<dbReference type="Gene3D" id="2.120.10.70">
    <property type="entry name" value="Fucose-specific lectin"/>
    <property type="match status" value="1"/>
</dbReference>
<dbReference type="InterPro" id="IPR024079">
    <property type="entry name" value="MetalloPept_cat_dom_sf"/>
</dbReference>
<sequence length="791" mass="84504">MMSLMKRFGGSLLSSILLLSLLSSVPASALSPFLQREATQWVNVYASPNSVNVQSPRNPVAKLDAKSKFIVNYKNFPKWAEQDFQAAVDIWSGYFASSVPITIDASWARSSSTEILGSARPGGFFADFEKAPDSSLWYASALANAIAGKDLNTNQSEIIIQVNSLAEWNTSNDGLSYPNKYDLKSVFMHEMGHGLGFLSAASYDSYLGYGYIDEPTPFDAYLQVEDGRRLADLPSPSLELGEAMTSTLVWGGALGVAANNGVKPLIYTPGRFDEGSSVSHLDEATFGESTLDAMMTPSLSAGEIFREPGPLMLAMMEDMRRKPPAGVAVGVPSEVRNAKALVADGAAIITFDPSANARTAQISSYSVRNLRTNQVKSSSTSPVIFTGLKNGSSYPFTIIALNSNGSSTPVVTNNVTPQPSWKRTSADGKSSGKEVVSTSFNGKPLLAYIDELSGDLKIGMWSGRIWVTKTVDGAGGSSGKTSSPITGALSVCVNGSGTTQVLHIFYADGVDKDLRYAKYDGKSFSYDIVDGNGTVINNYEEPIRIRTASDVSVSSACVASAAGIQVFYRDESQGILLGAVKSNLAKTWNYELVDGDRKTDGRTTGDVAFHLDAIFDGKTSYVLYDSVLTLNQKKERTSGEVRLATRTSFSSQGWVYKTLEPSTASTPTSGFDVALGKSANGITATWMSASSGSLPLADTVRWQVISKPSSISTATTDGFGKPGAAISTDGSMIAFNCEKRLCAIDITKPTPKVFFVSANDNPDEISSTWVVVNRVKYLVAGLNGQLSMLRP</sequence>
<name>A0A6J5Z8V4_9ZZZZ</name>
<dbReference type="EMBL" id="CAESAK010000072">
    <property type="protein sequence ID" value="CAB4337502.1"/>
    <property type="molecule type" value="Genomic_DNA"/>
</dbReference>
<protein>
    <submittedName>
        <fullName evidence="2">Unannotated protein</fullName>
    </submittedName>
</protein>
<proteinExistence type="predicted"/>
<evidence type="ECO:0000259" key="1">
    <source>
        <dbReference type="PROSITE" id="PS50853"/>
    </source>
</evidence>
<reference evidence="2" key="1">
    <citation type="submission" date="2020-05" db="EMBL/GenBank/DDBJ databases">
        <authorList>
            <person name="Chiriac C."/>
            <person name="Salcher M."/>
            <person name="Ghai R."/>
            <person name="Kavagutti S V."/>
        </authorList>
    </citation>
    <scope>NUCLEOTIDE SEQUENCE</scope>
</reference>
<dbReference type="SUPFAM" id="SSF55486">
    <property type="entry name" value="Metalloproteases ('zincins'), catalytic domain"/>
    <property type="match status" value="1"/>
</dbReference>
<gene>
    <name evidence="2" type="ORF">UFOPK3775_00656</name>
</gene>
<evidence type="ECO:0000313" key="2">
    <source>
        <dbReference type="EMBL" id="CAB4337502.1"/>
    </source>
</evidence>
<dbReference type="SUPFAM" id="SSF49265">
    <property type="entry name" value="Fibronectin type III"/>
    <property type="match status" value="1"/>
</dbReference>
<organism evidence="2">
    <name type="scientific">freshwater metagenome</name>
    <dbReference type="NCBI Taxonomy" id="449393"/>
    <lineage>
        <taxon>unclassified sequences</taxon>
        <taxon>metagenomes</taxon>
        <taxon>ecological metagenomes</taxon>
    </lineage>
</organism>
<feature type="domain" description="Fibronectin type-III" evidence="1">
    <location>
        <begin position="331"/>
        <end position="420"/>
    </location>
</feature>